<evidence type="ECO:0000313" key="2">
    <source>
        <dbReference type="EMBL" id="KYN11713.1"/>
    </source>
</evidence>
<name>A0A151IVH1_9HYME</name>
<protein>
    <submittedName>
        <fullName evidence="2">Uncharacterized protein</fullName>
    </submittedName>
</protein>
<dbReference type="AlphaFoldDB" id="A0A151IVH1"/>
<feature type="region of interest" description="Disordered" evidence="1">
    <location>
        <begin position="74"/>
        <end position="93"/>
    </location>
</feature>
<gene>
    <name evidence="2" type="ORF">ALC57_16112</name>
</gene>
<organism evidence="2 3">
    <name type="scientific">Trachymyrmex cornetzi</name>
    <dbReference type="NCBI Taxonomy" id="471704"/>
    <lineage>
        <taxon>Eukaryota</taxon>
        <taxon>Metazoa</taxon>
        <taxon>Ecdysozoa</taxon>
        <taxon>Arthropoda</taxon>
        <taxon>Hexapoda</taxon>
        <taxon>Insecta</taxon>
        <taxon>Pterygota</taxon>
        <taxon>Neoptera</taxon>
        <taxon>Endopterygota</taxon>
        <taxon>Hymenoptera</taxon>
        <taxon>Apocrita</taxon>
        <taxon>Aculeata</taxon>
        <taxon>Formicoidea</taxon>
        <taxon>Formicidae</taxon>
        <taxon>Myrmicinae</taxon>
        <taxon>Trachymyrmex</taxon>
    </lineage>
</organism>
<reference evidence="2 3" key="1">
    <citation type="submission" date="2015-09" db="EMBL/GenBank/DDBJ databases">
        <title>Trachymyrmex cornetzi WGS genome.</title>
        <authorList>
            <person name="Nygaard S."/>
            <person name="Hu H."/>
            <person name="Boomsma J."/>
            <person name="Zhang G."/>
        </authorList>
    </citation>
    <scope>NUCLEOTIDE SEQUENCE [LARGE SCALE GENOMIC DNA]</scope>
    <source>
        <strain evidence="2">Tcor2-1</strain>
        <tissue evidence="2">Whole body</tissue>
    </source>
</reference>
<sequence>MSFVFPAIIVFGATTKCSGRRLISALLRVTNCATKADSTCTIPRHLQAVRATIAAVSGNARTRHKVRLTDRMRRRTGCRSGRVKEQGVERTRK</sequence>
<proteinExistence type="predicted"/>
<evidence type="ECO:0000313" key="3">
    <source>
        <dbReference type="Proteomes" id="UP000078492"/>
    </source>
</evidence>
<feature type="compositionally biased region" description="Basic and acidic residues" evidence="1">
    <location>
        <begin position="82"/>
        <end position="93"/>
    </location>
</feature>
<dbReference type="EMBL" id="KQ980899">
    <property type="protein sequence ID" value="KYN11713.1"/>
    <property type="molecule type" value="Genomic_DNA"/>
</dbReference>
<dbReference type="Proteomes" id="UP000078492">
    <property type="component" value="Unassembled WGS sequence"/>
</dbReference>
<accession>A0A151IVH1</accession>
<keyword evidence="3" id="KW-1185">Reference proteome</keyword>
<evidence type="ECO:0000256" key="1">
    <source>
        <dbReference type="SAM" id="MobiDB-lite"/>
    </source>
</evidence>